<protein>
    <recommendedName>
        <fullName evidence="1">DUF4372 domain-containing protein</fullName>
    </recommendedName>
</protein>
<dbReference type="AlphaFoldDB" id="A0A1H0NWN5"/>
<feature type="domain" description="DUF4372" evidence="1">
    <location>
        <begin position="7"/>
        <end position="64"/>
    </location>
</feature>
<organism evidence="2 3">
    <name type="scientific">Clostridium gasigenes</name>
    <dbReference type="NCBI Taxonomy" id="94869"/>
    <lineage>
        <taxon>Bacteria</taxon>
        <taxon>Bacillati</taxon>
        <taxon>Bacillota</taxon>
        <taxon>Clostridia</taxon>
        <taxon>Eubacteriales</taxon>
        <taxon>Clostridiaceae</taxon>
        <taxon>Clostridium</taxon>
    </lineage>
</organism>
<dbReference type="RefSeq" id="WP_089966369.1">
    <property type="nucleotide sequence ID" value="NZ_FNJM01000001.1"/>
</dbReference>
<evidence type="ECO:0000259" key="1">
    <source>
        <dbReference type="Pfam" id="PF14294"/>
    </source>
</evidence>
<name>A0A1H0NWN5_9CLOT</name>
<keyword evidence="3" id="KW-1185">Reference proteome</keyword>
<gene>
    <name evidence="2" type="ORF">SAMN04488529_101982</name>
</gene>
<dbReference type="EMBL" id="FNJM01000001">
    <property type="protein sequence ID" value="SDO96956.1"/>
    <property type="molecule type" value="Genomic_DNA"/>
</dbReference>
<proteinExistence type="predicted"/>
<reference evidence="2 3" key="1">
    <citation type="submission" date="2016-10" db="EMBL/GenBank/DDBJ databases">
        <authorList>
            <person name="de Groot N.N."/>
        </authorList>
    </citation>
    <scope>NUCLEOTIDE SEQUENCE [LARGE SCALE GENOMIC DNA]</scope>
    <source>
        <strain evidence="2 3">DSM 12272</strain>
    </source>
</reference>
<evidence type="ECO:0000313" key="2">
    <source>
        <dbReference type="EMBL" id="SDO96956.1"/>
    </source>
</evidence>
<dbReference type="STRING" id="94869.SAMN04488529_101982"/>
<accession>A0A1H0NWN5</accession>
<dbReference type="Pfam" id="PF14294">
    <property type="entry name" value="DUF4372"/>
    <property type="match status" value="1"/>
</dbReference>
<dbReference type="Proteomes" id="UP000198597">
    <property type="component" value="Unassembled WGS sequence"/>
</dbReference>
<dbReference type="InterPro" id="IPR025399">
    <property type="entry name" value="DUF4372"/>
</dbReference>
<sequence>MDKFANRSTFRKLIKLIDGNIGRNLRKANNQYKYLKNYTGRDHIMTMLFLQISGCDGLRDIDEKYRKSSNVNKDFNMPTYS</sequence>
<evidence type="ECO:0000313" key="3">
    <source>
        <dbReference type="Proteomes" id="UP000198597"/>
    </source>
</evidence>